<keyword evidence="6" id="KW-0809">Transit peptide</keyword>
<dbReference type="GO" id="GO:0001018">
    <property type="term" value="F:mitochondrial promoter sequence-specific DNA binding"/>
    <property type="evidence" value="ECO:0007669"/>
    <property type="project" value="TreeGrafter"/>
</dbReference>
<keyword evidence="4 10" id="KW-0808">Transferase</keyword>
<keyword evidence="14" id="KW-1185">Reference proteome</keyword>
<organism evidence="13 14">
    <name type="scientific">Papiliotrema laurentii</name>
    <name type="common">Cryptococcus laurentii</name>
    <dbReference type="NCBI Taxonomy" id="5418"/>
    <lineage>
        <taxon>Eukaryota</taxon>
        <taxon>Fungi</taxon>
        <taxon>Dikarya</taxon>
        <taxon>Basidiomycota</taxon>
        <taxon>Agaricomycotina</taxon>
        <taxon>Tremellomycetes</taxon>
        <taxon>Tremellales</taxon>
        <taxon>Rhynchogastremaceae</taxon>
        <taxon>Papiliotrema</taxon>
    </lineage>
</organism>
<reference evidence="13" key="1">
    <citation type="submission" date="2023-02" db="EMBL/GenBank/DDBJ databases">
        <title>Identification and recombinant expression of a fungal hydrolase from Papiliotrema laurentii that hydrolyzes apple cutin and clears colloidal polyester polyurethane.</title>
        <authorList>
            <consortium name="DOE Joint Genome Institute"/>
            <person name="Roman V.A."/>
            <person name="Bojanowski C."/>
            <person name="Crable B.R."/>
            <person name="Wagner D.N."/>
            <person name="Hung C.S."/>
            <person name="Nadeau L.J."/>
            <person name="Schratz L."/>
            <person name="Haridas S."/>
            <person name="Pangilinan J."/>
            <person name="Lipzen A."/>
            <person name="Na H."/>
            <person name="Yan M."/>
            <person name="Ng V."/>
            <person name="Grigoriev I.V."/>
            <person name="Spatafora J.W."/>
            <person name="Barlow D."/>
            <person name="Biffinger J."/>
            <person name="Kelley-Loughnane N."/>
            <person name="Varaljay V.A."/>
            <person name="Crookes-Goodson W.J."/>
        </authorList>
    </citation>
    <scope>NUCLEOTIDE SEQUENCE</scope>
    <source>
        <strain evidence="13">5307AH</strain>
    </source>
</reference>
<dbReference type="EC" id="2.7.7.6" evidence="10"/>
<comment type="function">
    <text evidence="10">DNA-dependent RNA polymerase catalyzes the transcription of DNA into RNA using the four ribonucleoside triphosphates as substrates.</text>
</comment>
<feature type="domain" description="DNA-directed RNA polymerase N-terminal" evidence="12">
    <location>
        <begin position="325"/>
        <end position="665"/>
    </location>
</feature>
<feature type="compositionally biased region" description="Low complexity" evidence="11">
    <location>
        <begin position="51"/>
        <end position="61"/>
    </location>
</feature>
<evidence type="ECO:0000256" key="1">
    <source>
        <dbReference type="ARBA" id="ARBA00004173"/>
    </source>
</evidence>
<feature type="region of interest" description="Disordered" evidence="11">
    <location>
        <begin position="24"/>
        <end position="66"/>
    </location>
</feature>
<keyword evidence="3 10" id="KW-0240">DNA-directed RNA polymerase</keyword>
<name>A0AAD9FU77_PAPLA</name>
<evidence type="ECO:0000256" key="6">
    <source>
        <dbReference type="ARBA" id="ARBA00022946"/>
    </source>
</evidence>
<protein>
    <recommendedName>
        <fullName evidence="10">DNA-directed RNA polymerase</fullName>
        <ecNumber evidence="10">2.7.7.6</ecNumber>
    </recommendedName>
</protein>
<evidence type="ECO:0000256" key="4">
    <source>
        <dbReference type="ARBA" id="ARBA00022679"/>
    </source>
</evidence>
<dbReference type="PANTHER" id="PTHR10102">
    <property type="entry name" value="DNA-DIRECTED RNA POLYMERASE, MITOCHONDRIAL"/>
    <property type="match status" value="1"/>
</dbReference>
<comment type="catalytic activity">
    <reaction evidence="9 10">
        <text>RNA(n) + a ribonucleoside 5'-triphosphate = RNA(n+1) + diphosphate</text>
        <dbReference type="Rhea" id="RHEA:21248"/>
        <dbReference type="Rhea" id="RHEA-COMP:14527"/>
        <dbReference type="Rhea" id="RHEA-COMP:17342"/>
        <dbReference type="ChEBI" id="CHEBI:33019"/>
        <dbReference type="ChEBI" id="CHEBI:61557"/>
        <dbReference type="ChEBI" id="CHEBI:140395"/>
        <dbReference type="EC" id="2.7.7.6"/>
    </reaction>
</comment>
<dbReference type="Proteomes" id="UP001182556">
    <property type="component" value="Unassembled WGS sequence"/>
</dbReference>
<dbReference type="Pfam" id="PF14700">
    <property type="entry name" value="RPOL_N"/>
    <property type="match status" value="1"/>
</dbReference>
<sequence length="1318" mass="146228">MLPTRIRAPLRIPQRSFISRLYTTPTNPRAAPQAALKEPEAESASYAPFPTTRTWTSSSSSNPVNGQPRQFIALPQVLPTDAQSESTAELRTLFPSSGVIDSAAMIGICLRREDHIPRAYSIFRQLLADYASGSQPVPDAELFGKVVEGVSLLGKPSVPQSAKWRSRAERIVEQWEEIHGSGEYQAALQNSGIKVYQGWLSGLVSSNASLEPLVPYFSNGSLQVEALMPGLRQEHIQAAFTALKQLASQTKMQNLIDSIATMEGKEKERQERLARDVIPQLRPIKANEGVGKAASLPETSEEARFSITNLRSALEPLGFEASPLVRQQALEDSSLESARVELQKAAAEAEKAGRGAAGRLAQGQLQSWMHEWLTALQAHLEQDIAEMATRSQAFDKLESDGRGRKNNTKEAMLCMYLQALQPSQLALITILEVMRQVGASGITDGVKAVRAMSVIGKGVETEHQAQTLRDLSGSDSKLWQGVLDSQTQQPVSHLVRSAWAKIGRGVKEGSLSVGEVDWAQVWTPTWTQQIHLDIGSYLLVALLQTAKVKRTAVHPKTQQEVTEMQPAFVHTYEYVKGHKLGLIRLNPVVASRMGADRLPAVISPKHLPMLVEPRPWTATDVGGYLRHRVPIMRAKDSFEQLPYLKAAIEAGHAEPILHGLDVLSSTPWKINRRVFDVMLSSWNAGRGIASIPASEENSVYKFPEKPDASVDPRSRSDYVNEYKQVLLQQKKDHGERCKVNYTLEVARSFLHDTFYIPHNMDFRGRCYPVPPYLSPVGDDLNRGLLLFAEGRELGETGLRWLQIHLANVYGYDKLSFNERARFAEDHIDDILDSADKPLDGRQWWLQAEDPWQCLATCFELADVLRSPDPKKFVSHFPVHQDGTCNGMQHYAALGGDIRGARAVNLEDGDRPADIYTRVVEIVNKVIEGDKKLGHEMALHIKEPLTRKVVKQTVMTTVYGVTFIGARDQIAKQLATRTDIEKKHIFTVSSYIAKTVLSCIGDLFSGAKDIQDWLVNSARLISRSIPAHRLEQAATPVEMRGKHALGGGRVASRMTTRIQKELMTAVIWTTPLGLPVVQPYRKAVKKQIMTTLQSVYVSDPNQPTEVSAMKQATAFPPNYIHSLDATHMMITAITCQKNHVTFASVHDSYWTHAATVDKMSQAIRESFIELHEVDLIGELRKEFIQRYGDNCIPIANAKALKKSATIRTQKEQARRERFRAVLGAEQAPDVDAAADSTEALLAEASVDVMGAEPGLTSDSEAEPDILSVDDIQDLVGGDKLNIFKVGTQSFIKVKDLLPPKPVRGNFDVQKIRNSSYFFS</sequence>
<evidence type="ECO:0000256" key="5">
    <source>
        <dbReference type="ARBA" id="ARBA00022695"/>
    </source>
</evidence>
<dbReference type="Pfam" id="PF00940">
    <property type="entry name" value="RNA_pol"/>
    <property type="match status" value="1"/>
</dbReference>
<dbReference type="InterPro" id="IPR037159">
    <property type="entry name" value="RNA_POL_N_sf"/>
</dbReference>
<evidence type="ECO:0000313" key="14">
    <source>
        <dbReference type="Proteomes" id="UP001182556"/>
    </source>
</evidence>
<proteinExistence type="inferred from homology"/>
<evidence type="ECO:0000256" key="8">
    <source>
        <dbReference type="ARBA" id="ARBA00023163"/>
    </source>
</evidence>
<dbReference type="FunFam" id="1.10.150.20:FF:000041">
    <property type="entry name" value="DNA-directed RNA polymerase"/>
    <property type="match status" value="1"/>
</dbReference>
<dbReference type="FunFam" id="1.10.287.280:FF:000001">
    <property type="entry name" value="DNA-directed RNA polymerase"/>
    <property type="match status" value="1"/>
</dbReference>
<dbReference type="InterPro" id="IPR029262">
    <property type="entry name" value="RPOL_N"/>
</dbReference>
<dbReference type="GO" id="GO:0034245">
    <property type="term" value="C:mitochondrial DNA-directed RNA polymerase complex"/>
    <property type="evidence" value="ECO:0007669"/>
    <property type="project" value="TreeGrafter"/>
</dbReference>
<dbReference type="InterPro" id="IPR046950">
    <property type="entry name" value="DNA-dir_Rpol_C_phage-type"/>
</dbReference>
<dbReference type="InterPro" id="IPR024075">
    <property type="entry name" value="DNA-dir_RNA_pol_helix_hairp_sf"/>
</dbReference>
<evidence type="ECO:0000256" key="7">
    <source>
        <dbReference type="ARBA" id="ARBA00023128"/>
    </source>
</evidence>
<dbReference type="Gene3D" id="1.10.287.280">
    <property type="match status" value="1"/>
</dbReference>
<dbReference type="PANTHER" id="PTHR10102:SF0">
    <property type="entry name" value="DNA-DIRECTED RNA POLYMERASE, MITOCHONDRIAL"/>
    <property type="match status" value="1"/>
</dbReference>
<keyword evidence="5 10" id="KW-0548">Nucleotidyltransferase</keyword>
<comment type="caution">
    <text evidence="13">The sequence shown here is derived from an EMBL/GenBank/DDBJ whole genome shotgun (WGS) entry which is preliminary data.</text>
</comment>
<comment type="subcellular location">
    <subcellularLocation>
        <location evidence="1">Mitochondrion</location>
    </subcellularLocation>
</comment>
<dbReference type="PROSITE" id="PS00489">
    <property type="entry name" value="RNA_POL_PHAGE_2"/>
    <property type="match status" value="1"/>
</dbReference>
<evidence type="ECO:0000256" key="11">
    <source>
        <dbReference type="SAM" id="MobiDB-lite"/>
    </source>
</evidence>
<evidence type="ECO:0000256" key="3">
    <source>
        <dbReference type="ARBA" id="ARBA00022478"/>
    </source>
</evidence>
<gene>
    <name evidence="13" type="ORF">DB88DRAFT_481632</name>
</gene>
<comment type="similarity">
    <text evidence="2 10">Belongs to the phage and mitochondrial RNA polymerase family.</text>
</comment>
<dbReference type="InterPro" id="IPR043502">
    <property type="entry name" value="DNA/RNA_pol_sf"/>
</dbReference>
<dbReference type="PROSITE" id="PS00900">
    <property type="entry name" value="RNA_POL_PHAGE_1"/>
    <property type="match status" value="1"/>
</dbReference>
<dbReference type="GO" id="GO:0003899">
    <property type="term" value="F:DNA-directed RNA polymerase activity"/>
    <property type="evidence" value="ECO:0007669"/>
    <property type="project" value="UniProtKB-EC"/>
</dbReference>
<evidence type="ECO:0000256" key="9">
    <source>
        <dbReference type="ARBA" id="ARBA00048552"/>
    </source>
</evidence>
<evidence type="ECO:0000256" key="10">
    <source>
        <dbReference type="RuleBase" id="RU003805"/>
    </source>
</evidence>
<dbReference type="Gene3D" id="1.10.287.260">
    <property type="match status" value="1"/>
</dbReference>
<keyword evidence="8 10" id="KW-0804">Transcription</keyword>
<dbReference type="SMART" id="SM01311">
    <property type="entry name" value="RPOL_N"/>
    <property type="match status" value="1"/>
</dbReference>
<evidence type="ECO:0000313" key="13">
    <source>
        <dbReference type="EMBL" id="KAK1926384.1"/>
    </source>
</evidence>
<dbReference type="Gene3D" id="1.10.150.20">
    <property type="entry name" value="5' to 3' exonuclease, C-terminal subdomain"/>
    <property type="match status" value="1"/>
</dbReference>
<evidence type="ECO:0000256" key="2">
    <source>
        <dbReference type="ARBA" id="ARBA00009493"/>
    </source>
</evidence>
<dbReference type="InterPro" id="IPR002092">
    <property type="entry name" value="DNA-dir_Rpol_phage-type"/>
</dbReference>
<accession>A0AAD9FU77</accession>
<dbReference type="Gene3D" id="1.10.1320.10">
    <property type="entry name" value="DNA-directed RNA polymerase, N-terminal domain"/>
    <property type="match status" value="1"/>
</dbReference>
<evidence type="ECO:0000259" key="12">
    <source>
        <dbReference type="SMART" id="SM01311"/>
    </source>
</evidence>
<keyword evidence="7" id="KW-0496">Mitochondrion</keyword>
<dbReference type="EMBL" id="JAODAN010000002">
    <property type="protein sequence ID" value="KAK1926384.1"/>
    <property type="molecule type" value="Genomic_DNA"/>
</dbReference>
<dbReference type="SUPFAM" id="SSF56672">
    <property type="entry name" value="DNA/RNA polymerases"/>
    <property type="match status" value="1"/>
</dbReference>
<dbReference type="GO" id="GO:0006390">
    <property type="term" value="P:mitochondrial transcription"/>
    <property type="evidence" value="ECO:0007669"/>
    <property type="project" value="TreeGrafter"/>
</dbReference>